<comment type="caution">
    <text evidence="3">The sequence shown here is derived from an EMBL/GenBank/DDBJ whole genome shotgun (WGS) entry which is preliminary data.</text>
</comment>
<name>A0AAE0N8C0_9PEZI</name>
<accession>A0AAE0N8C0</accession>
<evidence type="ECO:0000313" key="3">
    <source>
        <dbReference type="EMBL" id="KAK3373184.1"/>
    </source>
</evidence>
<keyword evidence="4" id="KW-1185">Reference proteome</keyword>
<dbReference type="Pfam" id="PF06985">
    <property type="entry name" value="HET"/>
    <property type="match status" value="1"/>
</dbReference>
<dbReference type="EMBL" id="JAULSN010000004">
    <property type="protein sequence ID" value="KAK3373184.1"/>
    <property type="molecule type" value="Genomic_DNA"/>
</dbReference>
<evidence type="ECO:0000259" key="2">
    <source>
        <dbReference type="Pfam" id="PF06985"/>
    </source>
</evidence>
<protein>
    <submittedName>
        <fullName evidence="3">Heterokaryon incompatibility protein-domain-containing protein</fullName>
    </submittedName>
</protein>
<feature type="domain" description="Heterokaryon incompatibility" evidence="2">
    <location>
        <begin position="174"/>
        <end position="318"/>
    </location>
</feature>
<sequence>MASILDQTCPDCTELDIYSVFRTGRLEVPQPGFTRQAQDLALHPECSLCRTLLWAASQVYDHDLKLPPSRQSTTTPAFTPADKVILRPKYLRPNQYGLGLSGWVAPERRFPVLARRVNGTEFDGEHAKSWLHQCDTVHGHHCARTSSHARSEFQLRLIDVDQDCLVLAPENCTYTALSYVWGDVQQPLLKTTCLDTWQVPGAFTDIRLPLTIRDAMHVCRRLGLRYLWVDSLCIVQDLADVVAGQVAHMDSVYSGAHLTIIAAAGADCESGIPSVQPRPPVQHRARVAGGPDIGTAAASVLDVLKQSRWNSRAWTLQEYALSRRFLVFIDRHVFFCCGEGIRQEDVHGYVVDDVPRKHQADLPMLRPFLISNRLEFEVMKHVYIPLVVSYAPRTTTFPDDIINAFGGVIGTLTPILGSFRYGIPRQFFLHGMCWSYHGPFRRRPLFPSWSWAGWDFASHHNYGGRFGYLTPHGAGQLICPTRVLDNRGSPIASPSFPSDRQQIFKGLDLDKRVRGHVLVFATFTVSLTISQHPTFRLSTREEMERLGKPVLFILLAVAPPSVVLLPVKMVGKVLERIENLQLMNEGE</sequence>
<keyword evidence="1" id="KW-1133">Transmembrane helix</keyword>
<reference evidence="3" key="1">
    <citation type="journal article" date="2023" name="Mol. Phylogenet. Evol.">
        <title>Genome-scale phylogeny and comparative genomics of the fungal order Sordariales.</title>
        <authorList>
            <person name="Hensen N."/>
            <person name="Bonometti L."/>
            <person name="Westerberg I."/>
            <person name="Brannstrom I.O."/>
            <person name="Guillou S."/>
            <person name="Cros-Aarteil S."/>
            <person name="Calhoun S."/>
            <person name="Haridas S."/>
            <person name="Kuo A."/>
            <person name="Mondo S."/>
            <person name="Pangilinan J."/>
            <person name="Riley R."/>
            <person name="LaButti K."/>
            <person name="Andreopoulos B."/>
            <person name="Lipzen A."/>
            <person name="Chen C."/>
            <person name="Yan M."/>
            <person name="Daum C."/>
            <person name="Ng V."/>
            <person name="Clum A."/>
            <person name="Steindorff A."/>
            <person name="Ohm R.A."/>
            <person name="Martin F."/>
            <person name="Silar P."/>
            <person name="Natvig D.O."/>
            <person name="Lalanne C."/>
            <person name="Gautier V."/>
            <person name="Ament-Velasquez S.L."/>
            <person name="Kruys A."/>
            <person name="Hutchinson M.I."/>
            <person name="Powell A.J."/>
            <person name="Barry K."/>
            <person name="Miller A.N."/>
            <person name="Grigoriev I.V."/>
            <person name="Debuchy R."/>
            <person name="Gladieux P."/>
            <person name="Hiltunen Thoren M."/>
            <person name="Johannesson H."/>
        </authorList>
    </citation>
    <scope>NUCLEOTIDE SEQUENCE</scope>
    <source>
        <strain evidence="3">CBS 958.72</strain>
    </source>
</reference>
<evidence type="ECO:0000313" key="4">
    <source>
        <dbReference type="Proteomes" id="UP001287356"/>
    </source>
</evidence>
<proteinExistence type="predicted"/>
<reference evidence="3" key="2">
    <citation type="submission" date="2023-06" db="EMBL/GenBank/DDBJ databases">
        <authorList>
            <consortium name="Lawrence Berkeley National Laboratory"/>
            <person name="Haridas S."/>
            <person name="Hensen N."/>
            <person name="Bonometti L."/>
            <person name="Westerberg I."/>
            <person name="Brannstrom I.O."/>
            <person name="Guillou S."/>
            <person name="Cros-Aarteil S."/>
            <person name="Calhoun S."/>
            <person name="Kuo A."/>
            <person name="Mondo S."/>
            <person name="Pangilinan J."/>
            <person name="Riley R."/>
            <person name="Labutti K."/>
            <person name="Andreopoulos B."/>
            <person name="Lipzen A."/>
            <person name="Chen C."/>
            <person name="Yanf M."/>
            <person name="Daum C."/>
            <person name="Ng V."/>
            <person name="Clum A."/>
            <person name="Steindorff A."/>
            <person name="Ohm R."/>
            <person name="Martin F."/>
            <person name="Silar P."/>
            <person name="Natvig D."/>
            <person name="Lalanne C."/>
            <person name="Gautier V."/>
            <person name="Ament-Velasquez S.L."/>
            <person name="Kruys A."/>
            <person name="Hutchinson M.I."/>
            <person name="Powell A.J."/>
            <person name="Barry K."/>
            <person name="Miller A.N."/>
            <person name="Grigoriev I.V."/>
            <person name="Debuchy R."/>
            <person name="Gladieux P."/>
            <person name="Thoren M.H."/>
            <person name="Johannesson H."/>
        </authorList>
    </citation>
    <scope>NUCLEOTIDE SEQUENCE</scope>
    <source>
        <strain evidence="3">CBS 958.72</strain>
    </source>
</reference>
<feature type="transmembrane region" description="Helical" evidence="1">
    <location>
        <begin position="513"/>
        <end position="530"/>
    </location>
</feature>
<evidence type="ECO:0000256" key="1">
    <source>
        <dbReference type="SAM" id="Phobius"/>
    </source>
</evidence>
<dbReference type="PANTHER" id="PTHR33112">
    <property type="entry name" value="DOMAIN PROTEIN, PUTATIVE-RELATED"/>
    <property type="match status" value="1"/>
</dbReference>
<dbReference type="InterPro" id="IPR010730">
    <property type="entry name" value="HET"/>
</dbReference>
<feature type="transmembrane region" description="Helical" evidence="1">
    <location>
        <begin position="401"/>
        <end position="423"/>
    </location>
</feature>
<keyword evidence="1" id="KW-0472">Membrane</keyword>
<organism evidence="3 4">
    <name type="scientific">Lasiosphaeria ovina</name>
    <dbReference type="NCBI Taxonomy" id="92902"/>
    <lineage>
        <taxon>Eukaryota</taxon>
        <taxon>Fungi</taxon>
        <taxon>Dikarya</taxon>
        <taxon>Ascomycota</taxon>
        <taxon>Pezizomycotina</taxon>
        <taxon>Sordariomycetes</taxon>
        <taxon>Sordariomycetidae</taxon>
        <taxon>Sordariales</taxon>
        <taxon>Lasiosphaeriaceae</taxon>
        <taxon>Lasiosphaeria</taxon>
    </lineage>
</organism>
<feature type="transmembrane region" description="Helical" evidence="1">
    <location>
        <begin position="550"/>
        <end position="567"/>
    </location>
</feature>
<gene>
    <name evidence="3" type="ORF">B0T24DRAFT_719918</name>
</gene>
<dbReference type="AlphaFoldDB" id="A0AAE0N8C0"/>
<keyword evidence="1" id="KW-0812">Transmembrane</keyword>
<dbReference type="Proteomes" id="UP001287356">
    <property type="component" value="Unassembled WGS sequence"/>
</dbReference>
<dbReference type="PANTHER" id="PTHR33112:SF12">
    <property type="entry name" value="HETEROKARYON INCOMPATIBILITY DOMAIN-CONTAINING PROTEIN"/>
    <property type="match status" value="1"/>
</dbReference>